<feature type="repeat" description="ANK" evidence="1">
    <location>
        <begin position="58"/>
        <end position="90"/>
    </location>
</feature>
<feature type="region of interest" description="Disordered" evidence="2">
    <location>
        <begin position="882"/>
        <end position="904"/>
    </location>
</feature>
<feature type="compositionally biased region" description="Low complexity" evidence="2">
    <location>
        <begin position="454"/>
        <end position="512"/>
    </location>
</feature>
<dbReference type="AlphaFoldDB" id="A0A5N5QXP9"/>
<feature type="repeat" description="ANK" evidence="1">
    <location>
        <begin position="123"/>
        <end position="155"/>
    </location>
</feature>
<evidence type="ECO:0000313" key="4">
    <source>
        <dbReference type="Proteomes" id="UP000383932"/>
    </source>
</evidence>
<dbReference type="SMART" id="SM00248">
    <property type="entry name" value="ANK"/>
    <property type="match status" value="3"/>
</dbReference>
<feature type="region of interest" description="Disordered" evidence="2">
    <location>
        <begin position="385"/>
        <end position="617"/>
    </location>
</feature>
<dbReference type="PANTHER" id="PTHR22677">
    <property type="entry name" value="ANKYRIN REPEAT DOMAIN-CONTAINING PROTEIN 60"/>
    <property type="match status" value="1"/>
</dbReference>
<dbReference type="PROSITE" id="PS50088">
    <property type="entry name" value="ANK_REPEAT"/>
    <property type="match status" value="2"/>
</dbReference>
<evidence type="ECO:0000256" key="1">
    <source>
        <dbReference type="PROSITE-ProRule" id="PRU00023"/>
    </source>
</evidence>
<dbReference type="Proteomes" id="UP000383932">
    <property type="component" value="Unassembled WGS sequence"/>
</dbReference>
<feature type="region of interest" description="Disordered" evidence="2">
    <location>
        <begin position="182"/>
        <end position="201"/>
    </location>
</feature>
<dbReference type="InterPro" id="IPR002110">
    <property type="entry name" value="Ankyrin_rpt"/>
</dbReference>
<feature type="compositionally biased region" description="Acidic residues" evidence="2">
    <location>
        <begin position="720"/>
        <end position="731"/>
    </location>
</feature>
<keyword evidence="1" id="KW-0040">ANK repeat</keyword>
<dbReference type="Pfam" id="PF12796">
    <property type="entry name" value="Ank_2"/>
    <property type="match status" value="1"/>
</dbReference>
<dbReference type="InterPro" id="IPR036770">
    <property type="entry name" value="Ankyrin_rpt-contain_sf"/>
</dbReference>
<dbReference type="SUPFAM" id="SSF48403">
    <property type="entry name" value="Ankyrin repeat"/>
    <property type="match status" value="1"/>
</dbReference>
<feature type="region of interest" description="Disordered" evidence="2">
    <location>
        <begin position="715"/>
        <end position="734"/>
    </location>
</feature>
<protein>
    <submittedName>
        <fullName evidence="3">Ankyrin-3</fullName>
    </submittedName>
</protein>
<evidence type="ECO:0000256" key="2">
    <source>
        <dbReference type="SAM" id="MobiDB-lite"/>
    </source>
</evidence>
<feature type="region of interest" description="Disordered" evidence="2">
    <location>
        <begin position="809"/>
        <end position="829"/>
    </location>
</feature>
<reference evidence="3 4" key="1">
    <citation type="journal article" date="2019" name="Fungal Biol. Biotechnol.">
        <title>Draft genome sequence of fastidious pathogen Ceratobasidium theobromae, which causes vascular-streak dieback in Theobroma cacao.</title>
        <authorList>
            <person name="Ali S.S."/>
            <person name="Asman A."/>
            <person name="Shao J."/>
            <person name="Firmansyah A.P."/>
            <person name="Susilo A.W."/>
            <person name="Rosmana A."/>
            <person name="McMahon P."/>
            <person name="Junaid M."/>
            <person name="Guest D."/>
            <person name="Kheng T.Y."/>
            <person name="Meinhardt L.W."/>
            <person name="Bailey B.A."/>
        </authorList>
    </citation>
    <scope>NUCLEOTIDE SEQUENCE [LARGE SCALE GENOMIC DNA]</scope>
    <source>
        <strain evidence="3 4">CT2</strain>
    </source>
</reference>
<dbReference type="Pfam" id="PF13637">
    <property type="entry name" value="Ank_4"/>
    <property type="match status" value="1"/>
</dbReference>
<dbReference type="InterPro" id="IPR039323">
    <property type="entry name" value="ANKRD_45/46/60"/>
</dbReference>
<gene>
    <name evidence="3" type="ORF">CTheo_483</name>
</gene>
<feature type="compositionally biased region" description="Acidic residues" evidence="2">
    <location>
        <begin position="398"/>
        <end position="409"/>
    </location>
</feature>
<dbReference type="EMBL" id="SSOP01000004">
    <property type="protein sequence ID" value="KAB5595966.1"/>
    <property type="molecule type" value="Genomic_DNA"/>
</dbReference>
<dbReference type="OrthoDB" id="194358at2759"/>
<feature type="compositionally biased region" description="Polar residues" evidence="2">
    <location>
        <begin position="423"/>
        <end position="433"/>
    </location>
</feature>
<name>A0A5N5QXP9_9AGAM</name>
<dbReference type="PROSITE" id="PS50297">
    <property type="entry name" value="ANK_REP_REGION"/>
    <property type="match status" value="2"/>
</dbReference>
<evidence type="ECO:0000313" key="3">
    <source>
        <dbReference type="EMBL" id="KAB5595966.1"/>
    </source>
</evidence>
<sequence>MPAMPAISSARTVQKAEAKHNVTTEYPNYGLHSAAASGNIGLVSFALANGQPTNAVLDGVLPIHAAASGGNARVVRMLIDAGANLNIGRLSRKLGASGGKGRSGASGSSVNTNTIAGSHVGTGGSTALHFAAANGHVDVLALLLSRGADLHKADKHGVTPLMLAERLSQNEAAATLREWAASNPHPPAQQSPPTTSQSLHAKRSLETLLRRPWAGSRVDVTRSDPNASRLDLSGGDLGSGSSGVDLGSGSRTELGEFGFLPPLGGTSISDSRRPSLPISAGVLFGGSKTHRPRSDRTSWSGGKVRKFFSRVRRGDSTSWDAGEPTGTIDWAEEVEFRRGERVAVEMGLKAPSAALLARRNPGHQNDTVRPRRKASEFHPEPEYEFIDEDPLENRPVIQDDDGDFDDDRDMDLVPPKRVLHPRSFSQSSGTGFSRSGMGRLTSPSMPCLTLPHGPSLVSSAATSTTSIPAATSPLPTPVRSHAPSPAPQAHARSTSGSSTTRRGLRGSSSLSSFLPRQPEEVMPSSGESTLDGTAPVTVDPGFQPQLQGHIEVQQQQPIDPESSLLLQPPDGRFRGDSLSSDSTSSENTNQLSSSMATTDTGVTTPSLYGATSPLPHHKGIKAISPVFEADDLDEEDEDQDRRRRSITPLNLRTVNTFEQAQSLVRQVEREILDPGPLGPDSPSLVEQLAAYGESLAIERRFARGEAQRRAWQAERKSLEEEAQDEEEDEEGGWATYVRDYPGPRIGMPLGRAASVDYHMYKTVRSPSRTHSMPVRQNSVGPLMPLFSPQSRTPERSSFNGALPLSHRQASNLSRPAMAPRRTASSHGSYISRQGSIEIIETAPTPVESPSYRAIELHRRSASTGIPNGSLWTSYVGFGTTNVNQSPEHSDDADDADSHYELNSRTAAPLSRITTAPSKIGTAIGNAFSRDPDYEPVHRKKLKRFVKQLVNPDRSGTEATAV</sequence>
<proteinExistence type="predicted"/>
<keyword evidence="4" id="KW-1185">Reference proteome</keyword>
<dbReference type="PANTHER" id="PTHR22677:SF4">
    <property type="entry name" value="USHER SYNDROME TYPE-1G PROTEIN-LIKE PROTEIN"/>
    <property type="match status" value="1"/>
</dbReference>
<feature type="compositionally biased region" description="Polar residues" evidence="2">
    <location>
        <begin position="586"/>
        <end position="606"/>
    </location>
</feature>
<organism evidence="3 4">
    <name type="scientific">Ceratobasidium theobromae</name>
    <dbReference type="NCBI Taxonomy" id="1582974"/>
    <lineage>
        <taxon>Eukaryota</taxon>
        <taxon>Fungi</taxon>
        <taxon>Dikarya</taxon>
        <taxon>Basidiomycota</taxon>
        <taxon>Agaricomycotina</taxon>
        <taxon>Agaricomycetes</taxon>
        <taxon>Cantharellales</taxon>
        <taxon>Ceratobasidiaceae</taxon>
        <taxon>Ceratobasidium</taxon>
    </lineage>
</organism>
<comment type="caution">
    <text evidence="3">The sequence shown here is derived from an EMBL/GenBank/DDBJ whole genome shotgun (WGS) entry which is preliminary data.</text>
</comment>
<dbReference type="Gene3D" id="1.25.40.20">
    <property type="entry name" value="Ankyrin repeat-containing domain"/>
    <property type="match status" value="1"/>
</dbReference>
<feature type="compositionally biased region" description="Low complexity" evidence="2">
    <location>
        <begin position="576"/>
        <end position="585"/>
    </location>
</feature>
<feature type="region of interest" description="Disordered" evidence="2">
    <location>
        <begin position="216"/>
        <end position="248"/>
    </location>
</feature>
<accession>A0A5N5QXP9</accession>